<protein>
    <recommendedName>
        <fullName evidence="11">Zinc-finger domain-containing protein</fullName>
    </recommendedName>
</protein>
<dbReference type="AlphaFoldDB" id="A0AAN8YNB9"/>
<name>A0AAN8YNB9_SOLBU</name>
<dbReference type="Proteomes" id="UP001371456">
    <property type="component" value="Unassembled WGS sequence"/>
</dbReference>
<evidence type="ECO:0000256" key="2">
    <source>
        <dbReference type="ARBA" id="ARBA00004496"/>
    </source>
</evidence>
<dbReference type="InterPro" id="IPR040221">
    <property type="entry name" value="CDCA7/CDA7L"/>
</dbReference>
<keyword evidence="6" id="KW-0832">Ubl conjugation</keyword>
<feature type="domain" description="Zinc-finger" evidence="11">
    <location>
        <begin position="178"/>
        <end position="266"/>
    </location>
</feature>
<evidence type="ECO:0000256" key="9">
    <source>
        <dbReference type="ARBA" id="ARBA00023242"/>
    </source>
</evidence>
<evidence type="ECO:0000256" key="3">
    <source>
        <dbReference type="ARBA" id="ARBA00022490"/>
    </source>
</evidence>
<dbReference type="PANTHER" id="PTHR31169">
    <property type="entry name" value="OS05G0300700 PROTEIN"/>
    <property type="match status" value="1"/>
</dbReference>
<dbReference type="GO" id="GO:0005737">
    <property type="term" value="C:cytoplasm"/>
    <property type="evidence" value="ECO:0007669"/>
    <property type="project" value="UniProtKB-SubCell"/>
</dbReference>
<keyword evidence="4" id="KW-1017">Isopeptide bond</keyword>
<dbReference type="GO" id="GO:0006355">
    <property type="term" value="P:regulation of DNA-templated transcription"/>
    <property type="evidence" value="ECO:0007669"/>
    <property type="project" value="InterPro"/>
</dbReference>
<keyword evidence="7" id="KW-0805">Transcription regulation</keyword>
<feature type="region of interest" description="Disordered" evidence="10">
    <location>
        <begin position="64"/>
        <end position="91"/>
    </location>
</feature>
<dbReference type="GO" id="GO:0005634">
    <property type="term" value="C:nucleus"/>
    <property type="evidence" value="ECO:0007669"/>
    <property type="project" value="UniProtKB-SubCell"/>
</dbReference>
<feature type="region of interest" description="Disordered" evidence="10">
    <location>
        <begin position="1"/>
        <end position="28"/>
    </location>
</feature>
<keyword evidence="13" id="KW-1185">Reference proteome</keyword>
<organism evidence="12 13">
    <name type="scientific">Solanum bulbocastanum</name>
    <name type="common">Wild potato</name>
    <dbReference type="NCBI Taxonomy" id="147425"/>
    <lineage>
        <taxon>Eukaryota</taxon>
        <taxon>Viridiplantae</taxon>
        <taxon>Streptophyta</taxon>
        <taxon>Embryophyta</taxon>
        <taxon>Tracheophyta</taxon>
        <taxon>Spermatophyta</taxon>
        <taxon>Magnoliopsida</taxon>
        <taxon>eudicotyledons</taxon>
        <taxon>Gunneridae</taxon>
        <taxon>Pentapetalae</taxon>
        <taxon>asterids</taxon>
        <taxon>lamiids</taxon>
        <taxon>Solanales</taxon>
        <taxon>Solanaceae</taxon>
        <taxon>Solanoideae</taxon>
        <taxon>Solaneae</taxon>
        <taxon>Solanum</taxon>
    </lineage>
</organism>
<dbReference type="PANTHER" id="PTHR31169:SF23">
    <property type="entry name" value="OS03G0572250 PROTEIN"/>
    <property type="match status" value="1"/>
</dbReference>
<evidence type="ECO:0000256" key="4">
    <source>
        <dbReference type="ARBA" id="ARBA00022499"/>
    </source>
</evidence>
<evidence type="ECO:0000259" key="11">
    <source>
        <dbReference type="Pfam" id="PF10497"/>
    </source>
</evidence>
<keyword evidence="5" id="KW-0597">Phosphoprotein</keyword>
<accession>A0AAN8YNB9</accession>
<comment type="subcellular location">
    <subcellularLocation>
        <location evidence="2">Cytoplasm</location>
    </subcellularLocation>
    <subcellularLocation>
        <location evidence="1">Nucleus</location>
    </subcellularLocation>
</comment>
<reference evidence="12 13" key="1">
    <citation type="submission" date="2024-02" db="EMBL/GenBank/DDBJ databases">
        <title>de novo genome assembly of Solanum bulbocastanum strain 11H21.</title>
        <authorList>
            <person name="Hosaka A.J."/>
        </authorList>
    </citation>
    <scope>NUCLEOTIDE SEQUENCE [LARGE SCALE GENOMIC DNA]</scope>
    <source>
        <tissue evidence="12">Young leaves</tissue>
    </source>
</reference>
<evidence type="ECO:0000256" key="1">
    <source>
        <dbReference type="ARBA" id="ARBA00004123"/>
    </source>
</evidence>
<evidence type="ECO:0000313" key="12">
    <source>
        <dbReference type="EMBL" id="KAK6798476.1"/>
    </source>
</evidence>
<sequence length="606" mass="66555">MGARGRKRAAPVNIDDVAGKTQKKSEYEQLREKRIKENLERMQKLGIFDISLKLKPVRTPIVRKTPQRLSPVQRSGPTRRSSRLQSATPISYSEVHPSKIDNSLDGKHHLLREEGAKPEIYTEEHEKLLGTTDLSWTFFVDGYGNDGKRIYDPVKGKTCHQCRLAADITGNLVTSVNSCFLIQKTLGHRTHCSNCQIVQGQFCGDCLYMRYGEHVLEANKNPNWLCPVCRGICNCSLCRQAKGWAPTGAIYRKIARLGYKSVAHYLIQTHRATVSTENNLTPFSAKRSLPFSDMEGTTKDEGLCEVKPVAYDSNEPNLAPESSTEPLLKSMVVEPLLLLKHDPENSGTDLVPSSDNVGNFSTDNKSGNENAVLVGNPLPSQTKVKPVDYDGHEPNLAPESCTVPLLKSIVEPLLLMKHDSENSDKNRVLSCDNAGNISADNKSGNENVVLVGKSLTSQTEVKPTLAPESSTEPLLKSIAEPLLLLKHDSENSGKNLVLSCDNAGNFSADNKSGNENAVLVGSALSSSTPMLTELNDVFKGESQLGYEFDVGKIQSKEEKEDSTCVLDDKNCHEVAPEVSSKSKKKPCRAAAQVFDTIAGRLRQRRG</sequence>
<dbReference type="Pfam" id="PF10497">
    <property type="entry name" value="zf-4CXXC_R1"/>
    <property type="match status" value="1"/>
</dbReference>
<keyword evidence="9" id="KW-0539">Nucleus</keyword>
<comment type="caution">
    <text evidence="12">The sequence shown here is derived from an EMBL/GenBank/DDBJ whole genome shotgun (WGS) entry which is preliminary data.</text>
</comment>
<dbReference type="EMBL" id="JBANQN010000002">
    <property type="protein sequence ID" value="KAK6798476.1"/>
    <property type="molecule type" value="Genomic_DNA"/>
</dbReference>
<evidence type="ECO:0000256" key="5">
    <source>
        <dbReference type="ARBA" id="ARBA00022553"/>
    </source>
</evidence>
<evidence type="ECO:0000256" key="10">
    <source>
        <dbReference type="SAM" id="MobiDB-lite"/>
    </source>
</evidence>
<gene>
    <name evidence="12" type="ORF">RDI58_006179</name>
</gene>
<proteinExistence type="predicted"/>
<evidence type="ECO:0000256" key="7">
    <source>
        <dbReference type="ARBA" id="ARBA00023015"/>
    </source>
</evidence>
<evidence type="ECO:0000313" key="13">
    <source>
        <dbReference type="Proteomes" id="UP001371456"/>
    </source>
</evidence>
<evidence type="ECO:0000256" key="8">
    <source>
        <dbReference type="ARBA" id="ARBA00023163"/>
    </source>
</evidence>
<keyword evidence="3" id="KW-0963">Cytoplasm</keyword>
<evidence type="ECO:0000256" key="6">
    <source>
        <dbReference type="ARBA" id="ARBA00022843"/>
    </source>
</evidence>
<keyword evidence="8" id="KW-0804">Transcription</keyword>
<feature type="compositionally biased region" description="Polar residues" evidence="10">
    <location>
        <begin position="67"/>
        <end position="91"/>
    </location>
</feature>
<dbReference type="InterPro" id="IPR018866">
    <property type="entry name" value="Znf-4CXXC_R1"/>
</dbReference>